<dbReference type="SUPFAM" id="SSF69012">
    <property type="entry name" value="alpha-ketoacid dehydrogenase kinase, N-terminal domain"/>
    <property type="match status" value="1"/>
</dbReference>
<accession>A0A292PSU8</accession>
<dbReference type="Proteomes" id="UP001412239">
    <property type="component" value="Unassembled WGS sequence"/>
</dbReference>
<dbReference type="SMART" id="SM00387">
    <property type="entry name" value="HATPase_c"/>
    <property type="match status" value="1"/>
</dbReference>
<feature type="domain" description="Histidine kinase" evidence="9">
    <location>
        <begin position="332"/>
        <end position="459"/>
    </location>
</feature>
<evidence type="ECO:0000313" key="10">
    <source>
        <dbReference type="EMBL" id="CUS09543.1"/>
    </source>
</evidence>
<evidence type="ECO:0000313" key="11">
    <source>
        <dbReference type="Proteomes" id="UP001412239"/>
    </source>
</evidence>
<dbReference type="EC" id="2.7.11.-" evidence="8"/>
<sequence length="466" mass="52968">MWRPTRALMDTITHYSQFPATGVSLRQMVQFGRNPSAGELEGPNVRRWKPQLVDLSRKPGTLFKASQFLSEELPIRLAHRVKELNQLPDGLSEMPSIQRVANWYMQSFEVGDSWSIARSSIEITSLPKPVLSREIREKLMRRENGSPIPLETGLANPDIEPAAYRSSPWLIATSATGNGRKAQRRYYATVDDGVRWPPEIVDYNKRFTKTLQNIKHRHDPVVTTMAMGINEYKRKRQRMQIDNSIQSFLDRFYMSRIGIRMLIGQHVALNSAPEQEDYVGIICTKTNVRELAQEAIENARFVCEDYYGLFDAPKVQLVCKPDLHFMYVPGHLSHMLFETLKNSLRAVVETHGSDAEEFPPVKLIVTEGKEDITIKISDEGGGVPRSAIPLVWTYMYTTVESTPPIDPDFNKSDFKAPMAGFGYGLPISRLYARYFGGDLKLISMEGYGTDVYLHLNRLSSSSEPLQ</sequence>
<dbReference type="InterPro" id="IPR018955">
    <property type="entry name" value="BCDHK/PDK_N"/>
</dbReference>
<dbReference type="SUPFAM" id="SSF55874">
    <property type="entry name" value="ATPase domain of HSP90 chaperone/DNA topoisomerase II/histidine kinase"/>
    <property type="match status" value="1"/>
</dbReference>
<dbReference type="AlphaFoldDB" id="A0A292PSU8"/>
<dbReference type="InterPro" id="IPR004358">
    <property type="entry name" value="Sig_transdc_His_kin-like_C"/>
</dbReference>
<keyword evidence="2 8" id="KW-0808">Transferase</keyword>
<dbReference type="Gene3D" id="3.30.565.10">
    <property type="entry name" value="Histidine kinase-like ATPase, C-terminal domain"/>
    <property type="match status" value="1"/>
</dbReference>
<dbReference type="PRINTS" id="PR00344">
    <property type="entry name" value="BCTRLSENSOR"/>
</dbReference>
<dbReference type="Pfam" id="PF02518">
    <property type="entry name" value="HATPase_c"/>
    <property type="match status" value="1"/>
</dbReference>
<evidence type="ECO:0000256" key="2">
    <source>
        <dbReference type="ARBA" id="ARBA00022679"/>
    </source>
</evidence>
<dbReference type="InterPro" id="IPR039028">
    <property type="entry name" value="BCKD/PDK"/>
</dbReference>
<keyword evidence="4 8" id="KW-0418">Kinase</keyword>
<keyword evidence="11" id="KW-1185">Reference proteome</keyword>
<dbReference type="EMBL" id="LN891077">
    <property type="protein sequence ID" value="CUS09543.1"/>
    <property type="molecule type" value="Genomic_DNA"/>
</dbReference>
<keyword evidence="5 8" id="KW-0067">ATP-binding</keyword>
<evidence type="ECO:0000259" key="9">
    <source>
        <dbReference type="PROSITE" id="PS50109"/>
    </source>
</evidence>
<evidence type="ECO:0000256" key="5">
    <source>
        <dbReference type="ARBA" id="ARBA00022840"/>
    </source>
</evidence>
<gene>
    <name evidence="10" type="ORF">GSTUAT00006344001</name>
</gene>
<dbReference type="GO" id="GO:0005759">
    <property type="term" value="C:mitochondrial matrix"/>
    <property type="evidence" value="ECO:0007669"/>
    <property type="project" value="UniProtKB-SubCell"/>
</dbReference>
<proteinExistence type="inferred from homology"/>
<keyword evidence="6 8" id="KW-0496">Mitochondrion</keyword>
<comment type="similarity">
    <text evidence="1 8">Belongs to the PDK/BCKDK protein kinase family.</text>
</comment>
<dbReference type="PANTHER" id="PTHR11947">
    <property type="entry name" value="PYRUVATE DEHYDROGENASE KINASE"/>
    <property type="match status" value="1"/>
</dbReference>
<comment type="catalytic activity">
    <reaction evidence="7">
        <text>L-seryl-[pyruvate dehydrogenase E1 alpha subunit] + ATP = O-phospho-L-seryl-[pyruvate dehydrogenase E1 alpha subunit] + ADP + H(+)</text>
        <dbReference type="Rhea" id="RHEA:23052"/>
        <dbReference type="Rhea" id="RHEA-COMP:13689"/>
        <dbReference type="Rhea" id="RHEA-COMP:13690"/>
        <dbReference type="ChEBI" id="CHEBI:15378"/>
        <dbReference type="ChEBI" id="CHEBI:29999"/>
        <dbReference type="ChEBI" id="CHEBI:30616"/>
        <dbReference type="ChEBI" id="CHEBI:83421"/>
        <dbReference type="ChEBI" id="CHEBI:456216"/>
        <dbReference type="EC" id="2.7.11.2"/>
    </reaction>
</comment>
<dbReference type="PANTHER" id="PTHR11947:SF3">
    <property type="entry name" value="[PYRUVATE DEHYDROGENASE (ACETYL-TRANSFERRING)] KINASE, MITOCHONDRIAL"/>
    <property type="match status" value="1"/>
</dbReference>
<dbReference type="GO" id="GO:0005524">
    <property type="term" value="F:ATP binding"/>
    <property type="evidence" value="ECO:0007669"/>
    <property type="project" value="UniProtKB-UniRule"/>
</dbReference>
<dbReference type="InterPro" id="IPR036784">
    <property type="entry name" value="AK/P_DHK_N_sf"/>
</dbReference>
<evidence type="ECO:0000256" key="4">
    <source>
        <dbReference type="ARBA" id="ARBA00022777"/>
    </source>
</evidence>
<evidence type="ECO:0000256" key="7">
    <source>
        <dbReference type="ARBA" id="ARBA00048201"/>
    </source>
</evidence>
<dbReference type="GO" id="GO:0010906">
    <property type="term" value="P:regulation of glucose metabolic process"/>
    <property type="evidence" value="ECO:0007669"/>
    <property type="project" value="TreeGrafter"/>
</dbReference>
<dbReference type="Gene3D" id="1.20.140.20">
    <property type="entry name" value="Alpha-ketoacid/pyruvate dehydrogenase kinase, N-terminal domain"/>
    <property type="match status" value="2"/>
</dbReference>
<evidence type="ECO:0000256" key="6">
    <source>
        <dbReference type="ARBA" id="ARBA00023128"/>
    </source>
</evidence>
<dbReference type="GO" id="GO:0004740">
    <property type="term" value="F:pyruvate dehydrogenase (acetyl-transferring) kinase activity"/>
    <property type="evidence" value="ECO:0007669"/>
    <property type="project" value="UniProtKB-EC"/>
</dbReference>
<keyword evidence="3 8" id="KW-0547">Nucleotide-binding</keyword>
<evidence type="ECO:0000256" key="1">
    <source>
        <dbReference type="ARBA" id="ARBA00006155"/>
    </source>
</evidence>
<dbReference type="InterPro" id="IPR036890">
    <property type="entry name" value="HATPase_C_sf"/>
</dbReference>
<comment type="subcellular location">
    <subcellularLocation>
        <location evidence="8">Mitochondrion matrix</location>
    </subcellularLocation>
</comment>
<dbReference type="InterPro" id="IPR003594">
    <property type="entry name" value="HATPase_dom"/>
</dbReference>
<name>A0A292PSU8_9PEZI</name>
<dbReference type="Pfam" id="PF10436">
    <property type="entry name" value="BCDHK_Adom3"/>
    <property type="match status" value="1"/>
</dbReference>
<organism evidence="10 11">
    <name type="scientific">Tuber aestivum</name>
    <name type="common">summer truffle</name>
    <dbReference type="NCBI Taxonomy" id="59557"/>
    <lineage>
        <taxon>Eukaryota</taxon>
        <taxon>Fungi</taxon>
        <taxon>Dikarya</taxon>
        <taxon>Ascomycota</taxon>
        <taxon>Pezizomycotina</taxon>
        <taxon>Pezizomycetes</taxon>
        <taxon>Pezizales</taxon>
        <taxon>Tuberaceae</taxon>
        <taxon>Tuber</taxon>
    </lineage>
</organism>
<dbReference type="FunFam" id="3.30.565.10:FF:000065">
    <property type="entry name" value="[Pyruvate dehydrogenase (Acetyl-transferring)] kinase mitochondrial"/>
    <property type="match status" value="1"/>
</dbReference>
<evidence type="ECO:0000256" key="8">
    <source>
        <dbReference type="RuleBase" id="RU366032"/>
    </source>
</evidence>
<evidence type="ECO:0000256" key="3">
    <source>
        <dbReference type="ARBA" id="ARBA00022741"/>
    </source>
</evidence>
<reference evidence="10" key="1">
    <citation type="submission" date="2015-10" db="EMBL/GenBank/DDBJ databases">
        <authorList>
            <person name="Regsiter A."/>
            <person name="william w."/>
        </authorList>
    </citation>
    <scope>NUCLEOTIDE SEQUENCE</scope>
    <source>
        <strain evidence="10">Montdore</strain>
    </source>
</reference>
<protein>
    <recommendedName>
        <fullName evidence="8">Protein-serine/threonine kinase</fullName>
        <ecNumber evidence="8">2.7.11.-</ecNumber>
    </recommendedName>
</protein>
<dbReference type="CDD" id="cd16929">
    <property type="entry name" value="HATPase_PDK-like"/>
    <property type="match status" value="1"/>
</dbReference>
<dbReference type="InterPro" id="IPR005467">
    <property type="entry name" value="His_kinase_dom"/>
</dbReference>
<dbReference type="PROSITE" id="PS50109">
    <property type="entry name" value="HIS_KIN"/>
    <property type="match status" value="1"/>
</dbReference>